<dbReference type="InterPro" id="IPR036291">
    <property type="entry name" value="NAD(P)-bd_dom_sf"/>
</dbReference>
<dbReference type="EMBL" id="MLFT02000012">
    <property type="protein sequence ID" value="PHT33214.1"/>
    <property type="molecule type" value="Genomic_DNA"/>
</dbReference>
<dbReference type="AlphaFoldDB" id="A0A2G2VJR1"/>
<name>A0A2G2VJR1_CAPBA</name>
<dbReference type="Pfam" id="PF00106">
    <property type="entry name" value="adh_short"/>
    <property type="match status" value="1"/>
</dbReference>
<reference evidence="1 2" key="1">
    <citation type="journal article" date="2017" name="Genome Biol.">
        <title>New reference genome sequences of hot pepper reveal the massive evolution of plant disease-resistance genes by retroduplication.</title>
        <authorList>
            <person name="Kim S."/>
            <person name="Park J."/>
            <person name="Yeom S.I."/>
            <person name="Kim Y.M."/>
            <person name="Seo E."/>
            <person name="Kim K.T."/>
            <person name="Kim M.S."/>
            <person name="Lee J.M."/>
            <person name="Cheong K."/>
            <person name="Shin H.S."/>
            <person name="Kim S.B."/>
            <person name="Han K."/>
            <person name="Lee J."/>
            <person name="Park M."/>
            <person name="Lee H.A."/>
            <person name="Lee H.Y."/>
            <person name="Lee Y."/>
            <person name="Oh S."/>
            <person name="Lee J.H."/>
            <person name="Choi E."/>
            <person name="Choi E."/>
            <person name="Lee S.E."/>
            <person name="Jeon J."/>
            <person name="Kim H."/>
            <person name="Choi G."/>
            <person name="Song H."/>
            <person name="Lee J."/>
            <person name="Lee S.C."/>
            <person name="Kwon J.K."/>
            <person name="Lee H.Y."/>
            <person name="Koo N."/>
            <person name="Hong Y."/>
            <person name="Kim R.W."/>
            <person name="Kang W.H."/>
            <person name="Huh J.H."/>
            <person name="Kang B.C."/>
            <person name="Yang T.J."/>
            <person name="Lee Y.H."/>
            <person name="Bennetzen J.L."/>
            <person name="Choi D."/>
        </authorList>
    </citation>
    <scope>NUCLEOTIDE SEQUENCE [LARGE SCALE GENOMIC DNA]</scope>
    <source>
        <strain evidence="2">cv. PBC81</strain>
    </source>
</reference>
<accession>A0A2G2VJR1</accession>
<dbReference type="PANTHER" id="PTHR44375">
    <property type="entry name" value="BETA-KETOACYL-ACP REDUCTASE-LIKE PROTEIN-RELATED"/>
    <property type="match status" value="1"/>
</dbReference>
<dbReference type="InterPro" id="IPR002347">
    <property type="entry name" value="SDR_fam"/>
</dbReference>
<dbReference type="Proteomes" id="UP000224567">
    <property type="component" value="Unassembled WGS sequence"/>
</dbReference>
<dbReference type="STRING" id="33114.A0A2G2VJR1"/>
<reference evidence="2" key="2">
    <citation type="journal article" date="2017" name="J. Anim. Genet.">
        <title>Multiple reference genome sequences of hot pepper reveal the massive evolution of plant disease resistance genes by retroduplication.</title>
        <authorList>
            <person name="Kim S."/>
            <person name="Park J."/>
            <person name="Yeom S.-I."/>
            <person name="Kim Y.-M."/>
            <person name="Seo E."/>
            <person name="Kim K.-T."/>
            <person name="Kim M.-S."/>
            <person name="Lee J.M."/>
            <person name="Cheong K."/>
            <person name="Shin H.-S."/>
            <person name="Kim S.-B."/>
            <person name="Han K."/>
            <person name="Lee J."/>
            <person name="Park M."/>
            <person name="Lee H.-A."/>
            <person name="Lee H.-Y."/>
            <person name="Lee Y."/>
            <person name="Oh S."/>
            <person name="Lee J.H."/>
            <person name="Choi E."/>
            <person name="Choi E."/>
            <person name="Lee S.E."/>
            <person name="Jeon J."/>
            <person name="Kim H."/>
            <person name="Choi G."/>
            <person name="Song H."/>
            <person name="Lee J."/>
            <person name="Lee S.-C."/>
            <person name="Kwon J.-K."/>
            <person name="Lee H.-Y."/>
            <person name="Koo N."/>
            <person name="Hong Y."/>
            <person name="Kim R.W."/>
            <person name="Kang W.-H."/>
            <person name="Huh J.H."/>
            <person name="Kang B.-C."/>
            <person name="Yang T.-J."/>
            <person name="Lee Y.-H."/>
            <person name="Bennetzen J.L."/>
            <person name="Choi D."/>
        </authorList>
    </citation>
    <scope>NUCLEOTIDE SEQUENCE [LARGE SCALE GENOMIC DNA]</scope>
    <source>
        <strain evidence="2">cv. PBC81</strain>
    </source>
</reference>
<dbReference type="PANTHER" id="PTHR44375:SF10">
    <property type="entry name" value="2-(R)-HYDROXYPROPYL-COM DEHYDROGENASE-LIKE"/>
    <property type="match status" value="1"/>
</dbReference>
<gene>
    <name evidence="1" type="ORF">CQW23_29551</name>
</gene>
<comment type="caution">
    <text evidence="1">The sequence shown here is derived from an EMBL/GenBank/DDBJ whole genome shotgun (WGS) entry which is preliminary data.</text>
</comment>
<organism evidence="1 2">
    <name type="scientific">Capsicum baccatum</name>
    <name type="common">Peruvian pepper</name>
    <dbReference type="NCBI Taxonomy" id="33114"/>
    <lineage>
        <taxon>Eukaryota</taxon>
        <taxon>Viridiplantae</taxon>
        <taxon>Streptophyta</taxon>
        <taxon>Embryophyta</taxon>
        <taxon>Tracheophyta</taxon>
        <taxon>Spermatophyta</taxon>
        <taxon>Magnoliopsida</taxon>
        <taxon>eudicotyledons</taxon>
        <taxon>Gunneridae</taxon>
        <taxon>Pentapetalae</taxon>
        <taxon>asterids</taxon>
        <taxon>lamiids</taxon>
        <taxon>Solanales</taxon>
        <taxon>Solanaceae</taxon>
        <taxon>Solanoideae</taxon>
        <taxon>Capsiceae</taxon>
        <taxon>Capsicum</taxon>
    </lineage>
</organism>
<proteinExistence type="predicted"/>
<evidence type="ECO:0000313" key="2">
    <source>
        <dbReference type="Proteomes" id="UP000224567"/>
    </source>
</evidence>
<dbReference type="SUPFAM" id="SSF51735">
    <property type="entry name" value="NAD(P)-binding Rossmann-fold domains"/>
    <property type="match status" value="1"/>
</dbReference>
<evidence type="ECO:0000313" key="1">
    <source>
        <dbReference type="EMBL" id="PHT33214.1"/>
    </source>
</evidence>
<dbReference type="Gene3D" id="3.40.50.720">
    <property type="entry name" value="NAD(P)-binding Rossmann-like Domain"/>
    <property type="match status" value="1"/>
</dbReference>
<protein>
    <submittedName>
        <fullName evidence="1">Uncharacterized protein</fullName>
    </submittedName>
</protein>
<keyword evidence="2" id="KW-1185">Reference proteome</keyword>
<sequence length="97" mass="10382">MPHSNGPMGKRASSGNGQEFCVDLAKAGWRIIAAARCVDRLKALCNQINSEGQALRAFAVELDAMADGATIEAAVQRSWDAFGRIDVLINNAKSSYI</sequence>
<dbReference type="OrthoDB" id="1302100at2759"/>